<comment type="caution">
    <text evidence="2">The sequence shown here is derived from an EMBL/GenBank/DDBJ whole genome shotgun (WGS) entry which is preliminary data.</text>
</comment>
<reference evidence="2" key="1">
    <citation type="submission" date="2017-09" db="EMBL/GenBank/DDBJ databases">
        <title>Polyketide synthases of a Diaporthe helianthi virulent isolate.</title>
        <authorList>
            <person name="Baroncelli R."/>
        </authorList>
    </citation>
    <scope>NUCLEOTIDE SEQUENCE [LARGE SCALE GENOMIC DNA]</scope>
    <source>
        <strain evidence="2">7/96</strain>
    </source>
</reference>
<keyword evidence="3" id="KW-1185">Reference proteome</keyword>
<evidence type="ECO:0000313" key="2">
    <source>
        <dbReference type="EMBL" id="POS77689.1"/>
    </source>
</evidence>
<gene>
    <name evidence="2" type="ORF">DHEL01_v203915</name>
</gene>
<dbReference type="EMBL" id="MAVT02000249">
    <property type="protein sequence ID" value="POS77689.1"/>
    <property type="molecule type" value="Genomic_DNA"/>
</dbReference>
<feature type="compositionally biased region" description="Basic and acidic residues" evidence="1">
    <location>
        <begin position="9"/>
        <end position="25"/>
    </location>
</feature>
<proteinExistence type="predicted"/>
<sequence length="126" mass="13292">MVDQADGEAVDKGAEEEERMDRLGEVDDNLGSDEAKYCVDADHCQGIKTANTSRGRAARLPGLKSPQPALHVPEGASTSWPGLRLSVPMAQQSSEPTGPCLPVNPTSREGPGGLAGELARSRETRP</sequence>
<evidence type="ECO:0000256" key="1">
    <source>
        <dbReference type="SAM" id="MobiDB-lite"/>
    </source>
</evidence>
<dbReference type="InParanoid" id="A0A2P5I589"/>
<accession>A0A2P5I589</accession>
<feature type="region of interest" description="Disordered" evidence="1">
    <location>
        <begin position="1"/>
        <end position="29"/>
    </location>
</feature>
<feature type="region of interest" description="Disordered" evidence="1">
    <location>
        <begin position="50"/>
        <end position="126"/>
    </location>
</feature>
<evidence type="ECO:0000313" key="3">
    <source>
        <dbReference type="Proteomes" id="UP000094444"/>
    </source>
</evidence>
<name>A0A2P5I589_DIAHE</name>
<dbReference type="AlphaFoldDB" id="A0A2P5I589"/>
<protein>
    <submittedName>
        <fullName evidence="2">Uncharacterized protein</fullName>
    </submittedName>
</protein>
<dbReference type="OrthoDB" id="10491752at2759"/>
<dbReference type="Proteomes" id="UP000094444">
    <property type="component" value="Unassembled WGS sequence"/>
</dbReference>
<organism evidence="2 3">
    <name type="scientific">Diaporthe helianthi</name>
    <dbReference type="NCBI Taxonomy" id="158607"/>
    <lineage>
        <taxon>Eukaryota</taxon>
        <taxon>Fungi</taxon>
        <taxon>Dikarya</taxon>
        <taxon>Ascomycota</taxon>
        <taxon>Pezizomycotina</taxon>
        <taxon>Sordariomycetes</taxon>
        <taxon>Sordariomycetidae</taxon>
        <taxon>Diaporthales</taxon>
        <taxon>Diaporthaceae</taxon>
        <taxon>Diaporthe</taxon>
    </lineage>
</organism>